<dbReference type="EMBL" id="BOOW01000030">
    <property type="protein sequence ID" value="GII94516.1"/>
    <property type="molecule type" value="Genomic_DNA"/>
</dbReference>
<feature type="region of interest" description="Disordered" evidence="1">
    <location>
        <begin position="1"/>
        <end position="23"/>
    </location>
</feature>
<evidence type="ECO:0000256" key="1">
    <source>
        <dbReference type="SAM" id="MobiDB-lite"/>
    </source>
</evidence>
<dbReference type="AlphaFoldDB" id="A0A919V8R2"/>
<reference evidence="2" key="1">
    <citation type="submission" date="2021-01" db="EMBL/GenBank/DDBJ databases">
        <title>Whole genome shotgun sequence of Sinosporangium siamense NBRC 109515.</title>
        <authorList>
            <person name="Komaki H."/>
            <person name="Tamura T."/>
        </authorList>
    </citation>
    <scope>NUCLEOTIDE SEQUENCE</scope>
    <source>
        <strain evidence="2">NBRC 109515</strain>
    </source>
</reference>
<accession>A0A919V8R2</accession>
<sequence length="62" mass="6345">MSPKTVLSAQREPQAAQAHSPAHLDDVVVVSGPRSHLIHRGISCKFAAVEPVCTAGAGSDVG</sequence>
<evidence type="ECO:0000313" key="3">
    <source>
        <dbReference type="Proteomes" id="UP000606172"/>
    </source>
</evidence>
<comment type="caution">
    <text evidence="2">The sequence shown here is derived from an EMBL/GenBank/DDBJ whole genome shotgun (WGS) entry which is preliminary data.</text>
</comment>
<protein>
    <submittedName>
        <fullName evidence="2">Uncharacterized protein</fullName>
    </submittedName>
</protein>
<dbReference type="Proteomes" id="UP000606172">
    <property type="component" value="Unassembled WGS sequence"/>
</dbReference>
<proteinExistence type="predicted"/>
<keyword evidence="3" id="KW-1185">Reference proteome</keyword>
<name>A0A919V8R2_9ACTN</name>
<organism evidence="2 3">
    <name type="scientific">Sinosporangium siamense</name>
    <dbReference type="NCBI Taxonomy" id="1367973"/>
    <lineage>
        <taxon>Bacteria</taxon>
        <taxon>Bacillati</taxon>
        <taxon>Actinomycetota</taxon>
        <taxon>Actinomycetes</taxon>
        <taxon>Streptosporangiales</taxon>
        <taxon>Streptosporangiaceae</taxon>
        <taxon>Sinosporangium</taxon>
    </lineage>
</organism>
<evidence type="ECO:0000313" key="2">
    <source>
        <dbReference type="EMBL" id="GII94516.1"/>
    </source>
</evidence>
<gene>
    <name evidence="2" type="ORF">Ssi02_47470</name>
</gene>